<reference evidence="12" key="1">
    <citation type="submission" date="2015-03" db="EMBL/GenBank/DDBJ databases">
        <authorList>
            <person name="Murphy D."/>
        </authorList>
    </citation>
    <scope>NUCLEOTIDE SEQUENCE</scope>
</reference>
<dbReference type="AlphaFoldDB" id="A0A120KW47"/>
<comment type="catalytic activity">
    <reaction evidence="1">
        <text>Release of an N-terminal aspartate or glutamate from a peptide, with a preference for aspartate.</text>
        <dbReference type="EC" id="3.4.11.21"/>
    </reaction>
</comment>
<evidence type="ECO:0000256" key="3">
    <source>
        <dbReference type="ARBA" id="ARBA00008290"/>
    </source>
</evidence>
<dbReference type="InterPro" id="IPR023358">
    <property type="entry name" value="Peptidase_M18_dom2"/>
</dbReference>
<evidence type="ECO:0000313" key="12">
    <source>
        <dbReference type="EMBL" id="AME15502.1"/>
    </source>
</evidence>
<dbReference type="PANTHER" id="PTHR28570">
    <property type="entry name" value="ASPARTYL AMINOPEPTIDASE"/>
    <property type="match status" value="1"/>
</dbReference>
<dbReference type="Gene3D" id="2.30.250.10">
    <property type="entry name" value="Aminopeptidase i, Domain 2"/>
    <property type="match status" value="1"/>
</dbReference>
<keyword evidence="6 11" id="KW-0645">Protease</keyword>
<sequence>MAYSSTSLHHTQALDFIDFVNASPSPFHVVHEASTRLEKAGFERISEKDEWHLRPKGKYYFTRNGSSIVAFVVGDRYKHGQGGFSIVGAHTDSPCLKVKPVSKKEQVGYIEVGVQLYGGGIWHTWFDRDLGIAGRVMVQQVDGSYRHTLVHIKKPILRVPTLAIHLDGSVNDAFKFNKETHLVPVLATAAKSTLNAVKKEEEKSWGPDQINNHHPALINILAETMEVDARQICDFELCLFDTQPATLGGVYDEFIFSARLDNLGMSYCSLMALIQSSQEDLTDETNIRLVSLFDNEEIGSTSAHGANSNLLPCTMERILASPIGSKSPPVNNKVVFEQAVHKSMLVSADMAHAVHPNYAEKYEENHRPQMHKGTVIKINANQRYATTAPTSLILREIARQKEIPIQEFVVRNDSPCGSTIGPMLSAKLGLRTIDVGNPQLSMHSIREIGGVDDVKNGTDLLKAFFELFPYVDSRVTVD</sequence>
<comment type="cofactor">
    <cofactor evidence="2">
        <name>Zn(2+)</name>
        <dbReference type="ChEBI" id="CHEBI:29105"/>
    </cofactor>
</comment>
<dbReference type="SUPFAM" id="SSF53187">
    <property type="entry name" value="Zn-dependent exopeptidases"/>
    <property type="match status" value="1"/>
</dbReference>
<dbReference type="GO" id="GO:0005737">
    <property type="term" value="C:cytoplasm"/>
    <property type="evidence" value="ECO:0007669"/>
    <property type="project" value="UniProtKB-ARBA"/>
</dbReference>
<dbReference type="FunFam" id="2.30.250.10:FF:000001">
    <property type="entry name" value="Aspartyl aminopeptidase 1"/>
    <property type="match status" value="1"/>
</dbReference>
<organism evidence="12">
    <name type="scientific">Actinomucor elegans</name>
    <dbReference type="NCBI Taxonomy" id="64647"/>
    <lineage>
        <taxon>Eukaryota</taxon>
        <taxon>Fungi</taxon>
        <taxon>Fungi incertae sedis</taxon>
        <taxon>Mucoromycota</taxon>
        <taxon>Mucoromycotina</taxon>
        <taxon>Mucoromycetes</taxon>
        <taxon>Mucorales</taxon>
        <taxon>Mucorineae</taxon>
        <taxon>Mucoraceae</taxon>
        <taxon>Actinomucor</taxon>
    </lineage>
</organism>
<dbReference type="Pfam" id="PF02127">
    <property type="entry name" value="Peptidase_M18"/>
    <property type="match status" value="1"/>
</dbReference>
<evidence type="ECO:0000256" key="1">
    <source>
        <dbReference type="ARBA" id="ARBA00001335"/>
    </source>
</evidence>
<dbReference type="PANTHER" id="PTHR28570:SF3">
    <property type="entry name" value="ASPARTYL AMINOPEPTIDASE"/>
    <property type="match status" value="1"/>
</dbReference>
<dbReference type="Gene3D" id="3.40.630.10">
    <property type="entry name" value="Zn peptidases"/>
    <property type="match status" value="1"/>
</dbReference>
<keyword evidence="9 11" id="KW-0862">Zinc</keyword>
<keyword evidence="5 11" id="KW-0031">Aminopeptidase</keyword>
<keyword evidence="8 11" id="KW-0378">Hydrolase</keyword>
<dbReference type="NCBIfam" id="NF002759">
    <property type="entry name" value="PRK02813.1"/>
    <property type="match status" value="1"/>
</dbReference>
<evidence type="ECO:0000256" key="2">
    <source>
        <dbReference type="ARBA" id="ARBA00001947"/>
    </source>
</evidence>
<proteinExistence type="evidence at transcript level"/>
<evidence type="ECO:0000256" key="4">
    <source>
        <dbReference type="ARBA" id="ARBA00011965"/>
    </source>
</evidence>
<dbReference type="GO" id="GO:0008270">
    <property type="term" value="F:zinc ion binding"/>
    <property type="evidence" value="ECO:0007669"/>
    <property type="project" value="InterPro"/>
</dbReference>
<dbReference type="CDD" id="cd05658">
    <property type="entry name" value="M18_DAP"/>
    <property type="match status" value="1"/>
</dbReference>
<keyword evidence="10 11" id="KW-0482">Metalloprotease</keyword>
<dbReference type="PRINTS" id="PR00932">
    <property type="entry name" value="AMINO1PTASE"/>
</dbReference>
<comment type="similarity">
    <text evidence="3 11">Belongs to the peptidase M18 family.</text>
</comment>
<dbReference type="GO" id="GO:0008237">
    <property type="term" value="F:metallopeptidase activity"/>
    <property type="evidence" value="ECO:0007669"/>
    <property type="project" value="UniProtKB-KW"/>
</dbReference>
<protein>
    <recommendedName>
        <fullName evidence="4">aspartyl aminopeptidase</fullName>
        <ecNumber evidence="4">3.4.11.21</ecNumber>
    </recommendedName>
</protein>
<dbReference type="EC" id="3.4.11.21" evidence="4"/>
<dbReference type="GO" id="GO:0006508">
    <property type="term" value="P:proteolysis"/>
    <property type="evidence" value="ECO:0007669"/>
    <property type="project" value="UniProtKB-KW"/>
</dbReference>
<accession>A0A120KW47</accession>
<evidence type="ECO:0000256" key="6">
    <source>
        <dbReference type="ARBA" id="ARBA00022670"/>
    </source>
</evidence>
<name>A0A120KW47_9FUNG</name>
<keyword evidence="7 11" id="KW-0479">Metal-binding</keyword>
<evidence type="ECO:0000256" key="7">
    <source>
        <dbReference type="ARBA" id="ARBA00022723"/>
    </source>
</evidence>
<dbReference type="InterPro" id="IPR001948">
    <property type="entry name" value="Peptidase_M18"/>
</dbReference>
<evidence type="ECO:0000256" key="5">
    <source>
        <dbReference type="ARBA" id="ARBA00022438"/>
    </source>
</evidence>
<evidence type="ECO:0000256" key="11">
    <source>
        <dbReference type="RuleBase" id="RU004386"/>
    </source>
</evidence>
<evidence type="ECO:0000256" key="9">
    <source>
        <dbReference type="ARBA" id="ARBA00022833"/>
    </source>
</evidence>
<dbReference type="EMBL" id="KP973579">
    <property type="protein sequence ID" value="AME15502.1"/>
    <property type="molecule type" value="mRNA"/>
</dbReference>
<dbReference type="GO" id="GO:0004177">
    <property type="term" value="F:aminopeptidase activity"/>
    <property type="evidence" value="ECO:0007669"/>
    <property type="project" value="UniProtKB-KW"/>
</dbReference>
<evidence type="ECO:0000256" key="10">
    <source>
        <dbReference type="ARBA" id="ARBA00023049"/>
    </source>
</evidence>
<dbReference type="SUPFAM" id="SSF101821">
    <property type="entry name" value="Aminopeptidase/glucanase lid domain"/>
    <property type="match status" value="1"/>
</dbReference>
<evidence type="ECO:0000256" key="8">
    <source>
        <dbReference type="ARBA" id="ARBA00022801"/>
    </source>
</evidence>